<evidence type="ECO:0000313" key="1">
    <source>
        <dbReference type="EMBL" id="GAA5226813.1"/>
    </source>
</evidence>
<comment type="caution">
    <text evidence="1">The sequence shown here is derived from an EMBL/GenBank/DDBJ whole genome shotgun (WGS) entry which is preliminary data.</text>
</comment>
<gene>
    <name evidence="1" type="ORF">GCM10025778_13460</name>
</gene>
<name>A0ABP9TM20_9MICC</name>
<proteinExistence type="predicted"/>
<accession>A0ABP9TM20</accession>
<dbReference type="EMBL" id="BAABLK010000023">
    <property type="protein sequence ID" value="GAA5226813.1"/>
    <property type="molecule type" value="Genomic_DNA"/>
</dbReference>
<protein>
    <submittedName>
        <fullName evidence="1">Uncharacterized protein</fullName>
    </submittedName>
</protein>
<dbReference type="Proteomes" id="UP001501257">
    <property type="component" value="Unassembled WGS sequence"/>
</dbReference>
<keyword evidence="2" id="KW-1185">Reference proteome</keyword>
<sequence length="60" mass="6087">MGALARLVSATLSGHAADRGQGPCPESAALEMMCLLASREQGGIGHLDAARSYIEGTCAI</sequence>
<evidence type="ECO:0000313" key="2">
    <source>
        <dbReference type="Proteomes" id="UP001501257"/>
    </source>
</evidence>
<organism evidence="1 2">
    <name type="scientific">Paeniglutamicibacter antarcticus</name>
    <dbReference type="NCBI Taxonomy" id="494023"/>
    <lineage>
        <taxon>Bacteria</taxon>
        <taxon>Bacillati</taxon>
        <taxon>Actinomycetota</taxon>
        <taxon>Actinomycetes</taxon>
        <taxon>Micrococcales</taxon>
        <taxon>Micrococcaceae</taxon>
        <taxon>Paeniglutamicibacter</taxon>
    </lineage>
</organism>
<reference evidence="2" key="1">
    <citation type="journal article" date="2019" name="Int. J. Syst. Evol. Microbiol.">
        <title>The Global Catalogue of Microorganisms (GCM) 10K type strain sequencing project: providing services to taxonomists for standard genome sequencing and annotation.</title>
        <authorList>
            <consortium name="The Broad Institute Genomics Platform"/>
            <consortium name="The Broad Institute Genome Sequencing Center for Infectious Disease"/>
            <person name="Wu L."/>
            <person name="Ma J."/>
        </authorList>
    </citation>
    <scope>NUCLEOTIDE SEQUENCE [LARGE SCALE GENOMIC DNA]</scope>
    <source>
        <strain evidence="2">JCM 18952</strain>
    </source>
</reference>